<dbReference type="InterPro" id="IPR046674">
    <property type="entry name" value="DUF6544"/>
</dbReference>
<accession>I4B660</accession>
<protein>
    <submittedName>
        <fullName evidence="2">Uncharacterized protein</fullName>
    </submittedName>
</protein>
<feature type="transmembrane region" description="Helical" evidence="1">
    <location>
        <begin position="6"/>
        <end position="23"/>
    </location>
</feature>
<dbReference type="STRING" id="869212.Turpa_2121"/>
<evidence type="ECO:0000256" key="1">
    <source>
        <dbReference type="SAM" id="Phobius"/>
    </source>
</evidence>
<keyword evidence="1" id="KW-1133">Transmembrane helix</keyword>
<gene>
    <name evidence="2" type="ordered locus">Turpa_2121</name>
</gene>
<sequence>MGKTGYILLALLAISAGVVYFLIESRGLRTQYESGIRRMQKSTPAAAGTVTERDIQDLPTLVQKYLRVAGAVGREKIRNFRVVWDGALRSDKSGPWMSAVILQENFFNDYSRDFYLTAFMKGLPVSVWHSYQNQQATMQVKIASLISIVDLKGEELTIAETVTLFNDMCLLAPAALIDKRIRWRTVDAQHVEATFTNGKYSIKARLKFRENGELIDFISDDRYYLTAENKLRRERWSTPVSEYREFAGRRVVSRGEAIWHLNEGAFTYGRFLLKSIEYNVMPN</sequence>
<keyword evidence="1" id="KW-0472">Membrane</keyword>
<evidence type="ECO:0000313" key="3">
    <source>
        <dbReference type="Proteomes" id="UP000006048"/>
    </source>
</evidence>
<dbReference type="KEGG" id="tpx:Turpa_2121"/>
<dbReference type="EMBL" id="CP002959">
    <property type="protein sequence ID" value="AFM12767.1"/>
    <property type="molecule type" value="Genomic_DNA"/>
</dbReference>
<keyword evidence="1" id="KW-0812">Transmembrane</keyword>
<dbReference type="HOGENOM" id="CLU_064054_1_1_12"/>
<dbReference type="Proteomes" id="UP000006048">
    <property type="component" value="Chromosome"/>
</dbReference>
<dbReference type="RefSeq" id="WP_014803273.1">
    <property type="nucleotide sequence ID" value="NC_018020.1"/>
</dbReference>
<dbReference type="AlphaFoldDB" id="I4B660"/>
<reference evidence="2 3" key="1">
    <citation type="submission" date="2012-06" db="EMBL/GenBank/DDBJ databases">
        <title>The complete chromosome of genome of Turneriella parva DSM 21527.</title>
        <authorList>
            <consortium name="US DOE Joint Genome Institute (JGI-PGF)"/>
            <person name="Lucas S."/>
            <person name="Han J."/>
            <person name="Lapidus A."/>
            <person name="Bruce D."/>
            <person name="Goodwin L."/>
            <person name="Pitluck S."/>
            <person name="Peters L."/>
            <person name="Kyrpides N."/>
            <person name="Mavromatis K."/>
            <person name="Ivanova N."/>
            <person name="Mikhailova N."/>
            <person name="Chertkov O."/>
            <person name="Detter J.C."/>
            <person name="Tapia R."/>
            <person name="Han C."/>
            <person name="Land M."/>
            <person name="Hauser L."/>
            <person name="Markowitz V."/>
            <person name="Cheng J.-F."/>
            <person name="Hugenholtz P."/>
            <person name="Woyke T."/>
            <person name="Wu D."/>
            <person name="Gronow S."/>
            <person name="Wellnitz S."/>
            <person name="Brambilla E."/>
            <person name="Klenk H.-P."/>
            <person name="Eisen J.A."/>
        </authorList>
    </citation>
    <scope>NUCLEOTIDE SEQUENCE [LARGE SCALE GENOMIC DNA]</scope>
    <source>
        <strain evidence="3">ATCC BAA-1111 / DSM 21527 / NCTC 11395 / H</strain>
    </source>
</reference>
<dbReference type="OrthoDB" id="9786534at2"/>
<organism evidence="2 3">
    <name type="scientific">Turneriella parva (strain ATCC BAA-1111 / DSM 21527 / NCTC 11395 / H)</name>
    <name type="common">Leptospira parva</name>
    <dbReference type="NCBI Taxonomy" id="869212"/>
    <lineage>
        <taxon>Bacteria</taxon>
        <taxon>Pseudomonadati</taxon>
        <taxon>Spirochaetota</taxon>
        <taxon>Spirochaetia</taxon>
        <taxon>Leptospirales</taxon>
        <taxon>Leptospiraceae</taxon>
        <taxon>Turneriella</taxon>
    </lineage>
</organism>
<keyword evidence="3" id="KW-1185">Reference proteome</keyword>
<name>I4B660_TURPD</name>
<dbReference type="PATRIC" id="fig|869212.3.peg.2127"/>
<proteinExistence type="predicted"/>
<dbReference type="Pfam" id="PF20181">
    <property type="entry name" value="DUF6544"/>
    <property type="match status" value="1"/>
</dbReference>
<evidence type="ECO:0000313" key="2">
    <source>
        <dbReference type="EMBL" id="AFM12767.1"/>
    </source>
</evidence>